<name>F0Q2I6_PARA1</name>
<dbReference type="OrthoDB" id="9762009at2"/>
<keyword evidence="1" id="KW-0812">Transmembrane</keyword>
<dbReference type="RefSeq" id="WP_013596231.1">
    <property type="nucleotide sequence ID" value="NC_015138.1"/>
</dbReference>
<dbReference type="PROSITE" id="PS50035">
    <property type="entry name" value="PLD"/>
    <property type="match status" value="2"/>
</dbReference>
<feature type="transmembrane region" description="Helical" evidence="1">
    <location>
        <begin position="6"/>
        <end position="26"/>
    </location>
</feature>
<proteinExistence type="predicted"/>
<dbReference type="GO" id="GO:0016020">
    <property type="term" value="C:membrane"/>
    <property type="evidence" value="ECO:0007669"/>
    <property type="project" value="TreeGrafter"/>
</dbReference>
<dbReference type="GO" id="GO:0032049">
    <property type="term" value="P:cardiolipin biosynthetic process"/>
    <property type="evidence" value="ECO:0007669"/>
    <property type="project" value="UniProtKB-ARBA"/>
</dbReference>
<keyword evidence="1" id="KW-1133">Transmembrane helix</keyword>
<protein>
    <submittedName>
        <fullName evidence="3">Phospholipase D/Transphosphatidylase</fullName>
    </submittedName>
</protein>
<dbReference type="PANTHER" id="PTHR21248">
    <property type="entry name" value="CARDIOLIPIN SYNTHASE"/>
    <property type="match status" value="1"/>
</dbReference>
<feature type="transmembrane region" description="Helical" evidence="1">
    <location>
        <begin position="38"/>
        <end position="60"/>
    </location>
</feature>
<dbReference type="SMART" id="SM00155">
    <property type="entry name" value="PLDc"/>
    <property type="match status" value="2"/>
</dbReference>
<keyword evidence="1" id="KW-0472">Membrane</keyword>
<sequence>MTRFALLSGLGHAVFVAVGLLIYVMATRIGRQRRHPSAAMGWVLAIVAFPYAAVPLFLMFGSRKFVRPQRRAAPMLAAGPASLVAGPPPEAAPAPLPPPGPAWATQLLAGLELAPPVRNARIVFHGQGPQALEALLATVASAQHSLDVCTFVFGDDEVGRRVAAALQEAAGRGVAVRLLLDAVGSLGMPAELSRTLKQGGVQVRRFMPLLHNPMRGHTNLRNHRKMVVADGERLWSGGRNLACEYFLDRPQLPAWIDLSYEIDGPIALQAAAQFAADWQAASGRMARAVLPRPLPPGPPQGVPAQWVPSGPDHADDTVHALLVAGAYHAQERIVAVTPYFVPDDALLDAWCLACRRGVQVRLLVPGRSNHRLADWARARALRELAQAGAEVWLAPGMVHAKAVVIDGDLALSGSLNLDARSLFLNYEAMTAFYGPDEVRWLAGWCEDQFALARRLHARAPSWPRDIAEGVVRAVGFQL</sequence>
<gene>
    <name evidence="3" type="ordered locus">Acav_3862</name>
</gene>
<feature type="domain" description="PLD phosphodiesterase" evidence="2">
    <location>
        <begin position="394"/>
        <end position="421"/>
    </location>
</feature>
<dbReference type="InterPro" id="IPR025202">
    <property type="entry name" value="PLD-like_dom"/>
</dbReference>
<dbReference type="AlphaFoldDB" id="F0Q2I6"/>
<dbReference type="CDD" id="cd09162">
    <property type="entry name" value="PLDc_CLS_unchar1_2"/>
    <property type="match status" value="1"/>
</dbReference>
<evidence type="ECO:0000259" key="2">
    <source>
        <dbReference type="PROSITE" id="PS50035"/>
    </source>
</evidence>
<dbReference type="GO" id="GO:0008808">
    <property type="term" value="F:cardiolipin synthase activity"/>
    <property type="evidence" value="ECO:0007669"/>
    <property type="project" value="TreeGrafter"/>
</dbReference>
<organism evidence="3 4">
    <name type="scientific">Paracidovorax avenae (strain ATCC 19860 / DSM 7227 / CCUG 15838 / JCM 20985 / LMG 2117 / NCPPB 1011)</name>
    <name type="common">Acidovorax avenae</name>
    <dbReference type="NCBI Taxonomy" id="643561"/>
    <lineage>
        <taxon>Bacteria</taxon>
        <taxon>Pseudomonadati</taxon>
        <taxon>Pseudomonadota</taxon>
        <taxon>Betaproteobacteria</taxon>
        <taxon>Burkholderiales</taxon>
        <taxon>Comamonadaceae</taxon>
        <taxon>Paracidovorax</taxon>
    </lineage>
</organism>
<dbReference type="InterPro" id="IPR001736">
    <property type="entry name" value="PLipase_D/transphosphatidylase"/>
</dbReference>
<dbReference type="Gene3D" id="3.30.870.10">
    <property type="entry name" value="Endonuclease Chain A"/>
    <property type="match status" value="2"/>
</dbReference>
<dbReference type="Proteomes" id="UP000002482">
    <property type="component" value="Chromosome"/>
</dbReference>
<dbReference type="EMBL" id="CP002521">
    <property type="protein sequence ID" value="ADX47753.1"/>
    <property type="molecule type" value="Genomic_DNA"/>
</dbReference>
<dbReference type="GeneID" id="34236372"/>
<feature type="domain" description="PLD phosphodiesterase" evidence="2">
    <location>
        <begin position="218"/>
        <end position="245"/>
    </location>
</feature>
<dbReference type="HOGENOM" id="CLU_038053_1_0_4"/>
<evidence type="ECO:0000256" key="1">
    <source>
        <dbReference type="SAM" id="Phobius"/>
    </source>
</evidence>
<accession>F0Q2I6</accession>
<evidence type="ECO:0000313" key="4">
    <source>
        <dbReference type="Proteomes" id="UP000002482"/>
    </source>
</evidence>
<dbReference type="SUPFAM" id="SSF56024">
    <property type="entry name" value="Phospholipase D/nuclease"/>
    <property type="match status" value="2"/>
</dbReference>
<dbReference type="Pfam" id="PF13091">
    <property type="entry name" value="PLDc_2"/>
    <property type="match status" value="2"/>
</dbReference>
<keyword evidence="4" id="KW-1185">Reference proteome</keyword>
<dbReference type="PANTHER" id="PTHR21248:SF22">
    <property type="entry name" value="PHOSPHOLIPASE D"/>
    <property type="match status" value="1"/>
</dbReference>
<evidence type="ECO:0000313" key="3">
    <source>
        <dbReference type="EMBL" id="ADX47753.1"/>
    </source>
</evidence>
<dbReference type="KEGG" id="aaa:Acav_3862"/>
<reference evidence="3" key="1">
    <citation type="submission" date="2011-02" db="EMBL/GenBank/DDBJ databases">
        <title>Complete sequence of Acidovorax avenae subsp. avenae ATCC 19860.</title>
        <authorList>
            <consortium name="US DOE Joint Genome Institute"/>
            <person name="Lucas S."/>
            <person name="Copeland A."/>
            <person name="Lapidus A."/>
            <person name="Cheng J.-F."/>
            <person name="Goodwin L."/>
            <person name="Pitluck S."/>
            <person name="Chertkov O."/>
            <person name="Held B."/>
            <person name="Detter J.C."/>
            <person name="Han C."/>
            <person name="Tapia R."/>
            <person name="Land M."/>
            <person name="Hauser L."/>
            <person name="Kyrpides N."/>
            <person name="Ivanova N."/>
            <person name="Ovchinnikova G."/>
            <person name="Pagani I."/>
            <person name="Gordon S."/>
            <person name="Woyke T."/>
        </authorList>
    </citation>
    <scope>NUCLEOTIDE SEQUENCE</scope>
    <source>
        <strain evidence="3">ATCC 19860</strain>
    </source>
</reference>